<dbReference type="GO" id="GO:0004519">
    <property type="term" value="F:endonuclease activity"/>
    <property type="evidence" value="ECO:0007669"/>
    <property type="project" value="UniProtKB-KW"/>
</dbReference>
<keyword evidence="1" id="KW-0378">Hydrolase</keyword>
<dbReference type="EMBL" id="RFLY01000042">
    <property type="protein sequence ID" value="RMH87381.1"/>
    <property type="molecule type" value="Genomic_DNA"/>
</dbReference>
<evidence type="ECO:0000313" key="2">
    <source>
        <dbReference type="Proteomes" id="UP000275012"/>
    </source>
</evidence>
<reference evidence="1 2" key="1">
    <citation type="submission" date="2018-10" db="EMBL/GenBank/DDBJ databases">
        <title>Proposal of Lysobacter pythonis sp. nov. isolated from royal pythons (Python regius).</title>
        <authorList>
            <person name="Hans-Juergen B."/>
            <person name="Huptas C."/>
            <person name="Sandra B."/>
            <person name="Igor L."/>
            <person name="Joachim S."/>
            <person name="Siegfried S."/>
            <person name="Mareike W."/>
            <person name="Peter K."/>
        </authorList>
    </citation>
    <scope>NUCLEOTIDE SEQUENCE [LARGE SCALE GENOMIC DNA]</scope>
    <source>
        <strain evidence="1 2">4284/11</strain>
    </source>
</reference>
<keyword evidence="2" id="KW-1185">Reference proteome</keyword>
<keyword evidence="1" id="KW-0540">Nuclease</keyword>
<comment type="caution">
    <text evidence="1">The sequence shown here is derived from an EMBL/GenBank/DDBJ whole genome shotgun (WGS) entry which is preliminary data.</text>
</comment>
<keyword evidence="1" id="KW-0255">Endonuclease</keyword>
<dbReference type="AlphaFoldDB" id="A0A3M2HCG3"/>
<organism evidence="1 2">
    <name type="scientific">Solilutibacter pythonis</name>
    <dbReference type="NCBI Taxonomy" id="2483112"/>
    <lineage>
        <taxon>Bacteria</taxon>
        <taxon>Pseudomonadati</taxon>
        <taxon>Pseudomonadota</taxon>
        <taxon>Gammaproteobacteria</taxon>
        <taxon>Lysobacterales</taxon>
        <taxon>Lysobacteraceae</taxon>
        <taxon>Solilutibacter</taxon>
    </lineage>
</organism>
<proteinExistence type="predicted"/>
<name>A0A3M2HCG3_9GAMM</name>
<accession>A0A3M2HCG3</accession>
<dbReference type="Proteomes" id="UP000275012">
    <property type="component" value="Unassembled WGS sequence"/>
</dbReference>
<protein>
    <submittedName>
        <fullName evidence="1">Endonuclease</fullName>
    </submittedName>
</protein>
<evidence type="ECO:0000313" key="1">
    <source>
        <dbReference type="EMBL" id="RMH87381.1"/>
    </source>
</evidence>
<sequence>MDEVHPLVRPALARLEKADWHGLEHGPAVAYLLAHARREAFYIDVADNLAALRTHWDRIVMQQKMTLPATQLKLPLLVWFEPSADAASAQARIEHIRTLPHAWKRHLVETMNPAWLDLYAYFKKHPIWMMTAIGERGALFRDLRMSEAEQAP</sequence>
<dbReference type="OrthoDB" id="6027810at2"/>
<gene>
    <name evidence="1" type="ORF">EBB59_13120</name>
</gene>